<dbReference type="InParanoid" id="A0A6I8VFQ6"/>
<proteinExistence type="predicted"/>
<keyword evidence="1" id="KW-1185">Reference proteome</keyword>
<name>A0A6I8VFQ6_DROPS</name>
<evidence type="ECO:0000313" key="1">
    <source>
        <dbReference type="Proteomes" id="UP000001819"/>
    </source>
</evidence>
<dbReference type="Proteomes" id="UP000001819">
    <property type="component" value="Chromosome 3"/>
</dbReference>
<dbReference type="KEGG" id="dpo:26532631"/>
<dbReference type="AlphaFoldDB" id="A0A6I8VFQ6"/>
<reference evidence="1" key="1">
    <citation type="submission" date="2024-06" db="UniProtKB">
        <authorList>
            <consortium name="RefSeq"/>
        </authorList>
    </citation>
    <scope>NUCLEOTIDE SEQUENCE [LARGE SCALE GENOMIC DNA]</scope>
    <source>
        <strain evidence="1">MV2-25</strain>
    </source>
</reference>
<reference evidence="2" key="2">
    <citation type="submission" date="2025-08" db="UniProtKB">
        <authorList>
            <consortium name="RefSeq"/>
        </authorList>
    </citation>
    <scope>IDENTIFICATION</scope>
    <source>
        <strain evidence="2">MV-25-SWS-2005</strain>
        <tissue evidence="2">Whole body</tissue>
    </source>
</reference>
<sequence>MSASVDSPFSNATTAYGPIERLIHYRWYTQLQRESIFKVRHLHRHAATPISSACRVGAVQRATSCAPPSGQVSSDYPKCLKNHSDPCIHSNLMSTRELAAVAAAESLCRAPT</sequence>
<accession>A0A6I8VFQ6</accession>
<protein>
    <submittedName>
        <fullName evidence="2">Uncharacterized protein</fullName>
    </submittedName>
</protein>
<evidence type="ECO:0000313" key="2">
    <source>
        <dbReference type="RefSeq" id="XP_015040232.2"/>
    </source>
</evidence>
<dbReference type="Bgee" id="FBgn0271618">
    <property type="expression patterns" value="Expressed in insect adult head"/>
</dbReference>
<gene>
    <name evidence="2" type="primary">LOC26532631</name>
</gene>
<dbReference type="RefSeq" id="XP_015040232.2">
    <property type="nucleotide sequence ID" value="XM_015184746.2"/>
</dbReference>
<organism evidence="1 2">
    <name type="scientific">Drosophila pseudoobscura pseudoobscura</name>
    <name type="common">Fruit fly</name>
    <dbReference type="NCBI Taxonomy" id="46245"/>
    <lineage>
        <taxon>Eukaryota</taxon>
        <taxon>Metazoa</taxon>
        <taxon>Ecdysozoa</taxon>
        <taxon>Arthropoda</taxon>
        <taxon>Hexapoda</taxon>
        <taxon>Insecta</taxon>
        <taxon>Pterygota</taxon>
        <taxon>Neoptera</taxon>
        <taxon>Endopterygota</taxon>
        <taxon>Diptera</taxon>
        <taxon>Brachycera</taxon>
        <taxon>Muscomorpha</taxon>
        <taxon>Ephydroidea</taxon>
        <taxon>Drosophilidae</taxon>
        <taxon>Drosophila</taxon>
        <taxon>Sophophora</taxon>
    </lineage>
</organism>